<dbReference type="InterPro" id="IPR025544">
    <property type="entry name" value="YhzD"/>
</dbReference>
<evidence type="ECO:0000313" key="1">
    <source>
        <dbReference type="EMBL" id="QEA08142.1"/>
    </source>
</evidence>
<name>A0A5B8RK45_9ZZZZ</name>
<evidence type="ECO:0008006" key="2">
    <source>
        <dbReference type="Google" id="ProtNLM"/>
    </source>
</evidence>
<accession>A0A5B8RK45</accession>
<organism evidence="1">
    <name type="scientific">uncultured organism</name>
    <dbReference type="NCBI Taxonomy" id="155900"/>
    <lineage>
        <taxon>unclassified sequences</taxon>
        <taxon>environmental samples</taxon>
    </lineage>
</organism>
<sequence length="61" mass="6913">MANFVLNVFDKSGETLLDEPFEAKDEAEAKEIGEKRLKEEGYENHTSRVTSSAGKLVLFHR</sequence>
<dbReference type="EMBL" id="MN080015">
    <property type="protein sequence ID" value="QEA08142.1"/>
    <property type="molecule type" value="Genomic_DNA"/>
</dbReference>
<reference evidence="1" key="1">
    <citation type="submission" date="2019-06" db="EMBL/GenBank/DDBJ databases">
        <authorList>
            <person name="Murdoch R.W."/>
            <person name="Fathepure B."/>
        </authorList>
    </citation>
    <scope>NUCLEOTIDE SEQUENCE</scope>
</reference>
<dbReference type="AlphaFoldDB" id="A0A5B8RK45"/>
<proteinExistence type="predicted"/>
<gene>
    <name evidence="1" type="ORF">KBTEX_04519</name>
</gene>
<protein>
    <recommendedName>
        <fullName evidence="2">YhzD-like protein</fullName>
    </recommendedName>
</protein>
<dbReference type="Pfam" id="PF14120">
    <property type="entry name" value="YhzD"/>
    <property type="match status" value="1"/>
</dbReference>